<dbReference type="EMBL" id="UYWW01001886">
    <property type="protein sequence ID" value="VDM11119.1"/>
    <property type="molecule type" value="Genomic_DNA"/>
</dbReference>
<evidence type="ECO:0000256" key="6">
    <source>
        <dbReference type="ARBA" id="ARBA00026121"/>
    </source>
</evidence>
<dbReference type="InterPro" id="IPR020845">
    <property type="entry name" value="AMP-binding_CS"/>
</dbReference>
<organism evidence="9 10">
    <name type="scientific">Wuchereria bancrofti</name>
    <dbReference type="NCBI Taxonomy" id="6293"/>
    <lineage>
        <taxon>Eukaryota</taxon>
        <taxon>Metazoa</taxon>
        <taxon>Ecdysozoa</taxon>
        <taxon>Nematoda</taxon>
        <taxon>Chromadorea</taxon>
        <taxon>Rhabditida</taxon>
        <taxon>Spirurina</taxon>
        <taxon>Spiruromorpha</taxon>
        <taxon>Filarioidea</taxon>
        <taxon>Onchocercidae</taxon>
        <taxon>Wuchereria</taxon>
    </lineage>
</organism>
<gene>
    <name evidence="9" type="ORF">WBA_LOCUS4505</name>
</gene>
<dbReference type="GO" id="GO:0005886">
    <property type="term" value="C:plasma membrane"/>
    <property type="evidence" value="ECO:0007669"/>
    <property type="project" value="TreeGrafter"/>
</dbReference>
<dbReference type="GO" id="GO:0005783">
    <property type="term" value="C:endoplasmic reticulum"/>
    <property type="evidence" value="ECO:0007669"/>
    <property type="project" value="TreeGrafter"/>
</dbReference>
<dbReference type="InterPro" id="IPR042099">
    <property type="entry name" value="ANL_N_sf"/>
</dbReference>
<dbReference type="PANTHER" id="PTHR43272">
    <property type="entry name" value="LONG-CHAIN-FATTY-ACID--COA LIGASE"/>
    <property type="match status" value="1"/>
</dbReference>
<dbReference type="GO" id="GO:0030182">
    <property type="term" value="P:neuron differentiation"/>
    <property type="evidence" value="ECO:0007669"/>
    <property type="project" value="TreeGrafter"/>
</dbReference>
<keyword evidence="4" id="KW-0443">Lipid metabolism</keyword>
<feature type="non-terminal residue" evidence="9">
    <location>
        <position position="339"/>
    </location>
</feature>
<evidence type="ECO:0000256" key="3">
    <source>
        <dbReference type="ARBA" id="ARBA00022741"/>
    </source>
</evidence>
<evidence type="ECO:0000256" key="7">
    <source>
        <dbReference type="ARBA" id="ARBA00036813"/>
    </source>
</evidence>
<feature type="domain" description="AMP-dependent synthetase/ligase" evidence="8">
    <location>
        <begin position="138"/>
        <end position="337"/>
    </location>
</feature>
<sequence>MDRKACFKQTNDDHGNSKETIDRLVKGTSPLWIQLIILLLRAWFFIYDCLNYIPYELFNSPTAKLKRSERIKAKPIKDPDSPWINVDGPLTEDFPGVDTVDKLFTHVARLYGDKPALGTRELLEIYEEKQPNGRIFEKWVLGNYSWQTFAQIHEKIGRIASGLKSIVENDCRAVIFSETRADWFITAFSLFRINVPVVTVYATLGEEAIAQAINETEATLLVTSAELLSKIAVIGKKCPTLRSLVYFRPVHLSKKIATMDIIKQQFRNVMSLDELEAHTNTVSEVSPAGRNDTAMIMYTSGTTGAAKGVILTHYNIVSSVAGLGAGIPIISHTDVYIGY</sequence>
<evidence type="ECO:0000313" key="9">
    <source>
        <dbReference type="EMBL" id="VDM11119.1"/>
    </source>
</evidence>
<dbReference type="GO" id="GO:0004467">
    <property type="term" value="F:long-chain fatty acid-CoA ligase activity"/>
    <property type="evidence" value="ECO:0007669"/>
    <property type="project" value="UniProtKB-EC"/>
</dbReference>
<evidence type="ECO:0000256" key="4">
    <source>
        <dbReference type="ARBA" id="ARBA00022832"/>
    </source>
</evidence>
<keyword evidence="4" id="KW-0276">Fatty acid metabolism</keyword>
<evidence type="ECO:0000256" key="2">
    <source>
        <dbReference type="ARBA" id="ARBA00022598"/>
    </source>
</evidence>
<comment type="similarity">
    <text evidence="1">Belongs to the ATP-dependent AMP-binding enzyme family.</text>
</comment>
<keyword evidence="5" id="KW-0067">ATP-binding</keyword>
<dbReference type="SUPFAM" id="SSF56801">
    <property type="entry name" value="Acetyl-CoA synthetase-like"/>
    <property type="match status" value="1"/>
</dbReference>
<dbReference type="InterPro" id="IPR000873">
    <property type="entry name" value="AMP-dep_synth/lig_dom"/>
</dbReference>
<reference evidence="9 10" key="1">
    <citation type="submission" date="2018-11" db="EMBL/GenBank/DDBJ databases">
        <authorList>
            <consortium name="Pathogen Informatics"/>
        </authorList>
    </citation>
    <scope>NUCLEOTIDE SEQUENCE [LARGE SCALE GENOMIC DNA]</scope>
</reference>
<keyword evidence="2" id="KW-0436">Ligase</keyword>
<keyword evidence="3" id="KW-0547">Nucleotide-binding</keyword>
<dbReference type="GO" id="GO:0005524">
    <property type="term" value="F:ATP binding"/>
    <property type="evidence" value="ECO:0007669"/>
    <property type="project" value="UniProtKB-KW"/>
</dbReference>
<dbReference type="Pfam" id="PF00501">
    <property type="entry name" value="AMP-binding"/>
    <property type="match status" value="1"/>
</dbReference>
<keyword evidence="10" id="KW-1185">Reference proteome</keyword>
<dbReference type="OrthoDB" id="1700726at2759"/>
<accession>A0A3P7E591</accession>
<evidence type="ECO:0000259" key="8">
    <source>
        <dbReference type="Pfam" id="PF00501"/>
    </source>
</evidence>
<comment type="catalytic activity">
    <reaction evidence="7">
        <text>a long-chain fatty acid + ATP + CoA = a long-chain fatty acyl-CoA + AMP + diphosphate</text>
        <dbReference type="Rhea" id="RHEA:15421"/>
        <dbReference type="ChEBI" id="CHEBI:30616"/>
        <dbReference type="ChEBI" id="CHEBI:33019"/>
        <dbReference type="ChEBI" id="CHEBI:57287"/>
        <dbReference type="ChEBI" id="CHEBI:57560"/>
        <dbReference type="ChEBI" id="CHEBI:83139"/>
        <dbReference type="ChEBI" id="CHEBI:456215"/>
        <dbReference type="EC" id="6.2.1.3"/>
    </reaction>
</comment>
<dbReference type="Gene3D" id="3.40.50.12780">
    <property type="entry name" value="N-terminal domain of ligase-like"/>
    <property type="match status" value="1"/>
</dbReference>
<dbReference type="PANTHER" id="PTHR43272:SF83">
    <property type="entry name" value="ACYL-COA SYNTHETASE LONG-CHAIN, ISOFORM J"/>
    <property type="match status" value="1"/>
</dbReference>
<evidence type="ECO:0000313" key="10">
    <source>
        <dbReference type="Proteomes" id="UP000270924"/>
    </source>
</evidence>
<evidence type="ECO:0000256" key="5">
    <source>
        <dbReference type="ARBA" id="ARBA00022840"/>
    </source>
</evidence>
<dbReference type="GO" id="GO:0005811">
    <property type="term" value="C:lipid droplet"/>
    <property type="evidence" value="ECO:0007669"/>
    <property type="project" value="TreeGrafter"/>
</dbReference>
<proteinExistence type="inferred from homology"/>
<dbReference type="AlphaFoldDB" id="A0A3P7E591"/>
<protein>
    <recommendedName>
        <fullName evidence="6">long-chain-fatty-acid--CoA ligase</fullName>
        <ecNumber evidence="6">6.2.1.3</ecNumber>
    </recommendedName>
</protein>
<dbReference type="Proteomes" id="UP000270924">
    <property type="component" value="Unassembled WGS sequence"/>
</dbReference>
<dbReference type="PROSITE" id="PS00455">
    <property type="entry name" value="AMP_BINDING"/>
    <property type="match status" value="1"/>
</dbReference>
<dbReference type="InParanoid" id="A0A3P7E591"/>
<dbReference type="GO" id="GO:0035336">
    <property type="term" value="P:long-chain fatty-acyl-CoA metabolic process"/>
    <property type="evidence" value="ECO:0007669"/>
    <property type="project" value="TreeGrafter"/>
</dbReference>
<dbReference type="OMA" id="VENDCRA"/>
<dbReference type="EC" id="6.2.1.3" evidence="6"/>
<evidence type="ECO:0000256" key="1">
    <source>
        <dbReference type="ARBA" id="ARBA00006432"/>
    </source>
</evidence>
<name>A0A3P7E591_WUCBA</name>